<accession>A0ABP9VVQ9</accession>
<keyword evidence="3" id="KW-1185">Reference proteome</keyword>
<keyword evidence="1" id="KW-0812">Transmembrane</keyword>
<evidence type="ECO:0000313" key="2">
    <source>
        <dbReference type="EMBL" id="GAA5509224.1"/>
    </source>
</evidence>
<sequence length="138" mass="15509">MFLVVLVVAVVLGFPAASAFAFSFIPISAYLVRRRHRTRNPPLLAEIAIAAALLIPPYALSLGPTQMLIGYLSAAGRKQSVNRVINWRDSFYTPVYEISDDGAWDYLWAQYTYGWYRCGHRIVSSSEPFTDTDESDEP</sequence>
<reference evidence="2 3" key="1">
    <citation type="submission" date="2024-02" db="EMBL/GenBank/DDBJ databases">
        <title>Rhodopirellula caenicola NBRC 110016.</title>
        <authorList>
            <person name="Ichikawa N."/>
            <person name="Katano-Makiyama Y."/>
            <person name="Hidaka K."/>
        </authorList>
    </citation>
    <scope>NUCLEOTIDE SEQUENCE [LARGE SCALE GENOMIC DNA]</scope>
    <source>
        <strain evidence="2 3">NBRC 110016</strain>
    </source>
</reference>
<proteinExistence type="predicted"/>
<comment type="caution">
    <text evidence="2">The sequence shown here is derived from an EMBL/GenBank/DDBJ whole genome shotgun (WGS) entry which is preliminary data.</text>
</comment>
<dbReference type="Proteomes" id="UP001416858">
    <property type="component" value="Unassembled WGS sequence"/>
</dbReference>
<evidence type="ECO:0000256" key="1">
    <source>
        <dbReference type="SAM" id="Phobius"/>
    </source>
</evidence>
<organism evidence="2 3">
    <name type="scientific">Novipirellula caenicola</name>
    <dbReference type="NCBI Taxonomy" id="1536901"/>
    <lineage>
        <taxon>Bacteria</taxon>
        <taxon>Pseudomonadati</taxon>
        <taxon>Planctomycetota</taxon>
        <taxon>Planctomycetia</taxon>
        <taxon>Pirellulales</taxon>
        <taxon>Pirellulaceae</taxon>
        <taxon>Novipirellula</taxon>
    </lineage>
</organism>
<name>A0ABP9VVQ9_9BACT</name>
<gene>
    <name evidence="2" type="ORF">Rcae01_04723</name>
</gene>
<feature type="transmembrane region" description="Helical" evidence="1">
    <location>
        <begin position="43"/>
        <end position="60"/>
    </location>
</feature>
<dbReference type="EMBL" id="BAABRO010000012">
    <property type="protein sequence ID" value="GAA5509224.1"/>
    <property type="molecule type" value="Genomic_DNA"/>
</dbReference>
<evidence type="ECO:0000313" key="3">
    <source>
        <dbReference type="Proteomes" id="UP001416858"/>
    </source>
</evidence>
<keyword evidence="1" id="KW-1133">Transmembrane helix</keyword>
<keyword evidence="1" id="KW-0472">Membrane</keyword>
<protein>
    <submittedName>
        <fullName evidence="2">Uncharacterized protein</fullName>
    </submittedName>
</protein>